<evidence type="ECO:0000259" key="1">
    <source>
        <dbReference type="PROSITE" id="PS50112"/>
    </source>
</evidence>
<evidence type="ECO:0000259" key="2">
    <source>
        <dbReference type="PROSITE" id="PS50113"/>
    </source>
</evidence>
<dbReference type="Pfam" id="PF08447">
    <property type="entry name" value="PAS_3"/>
    <property type="match status" value="1"/>
</dbReference>
<dbReference type="PROSITE" id="PS50883">
    <property type="entry name" value="EAL"/>
    <property type="match status" value="1"/>
</dbReference>
<dbReference type="PANTHER" id="PTHR44757">
    <property type="entry name" value="DIGUANYLATE CYCLASE DGCP"/>
    <property type="match status" value="1"/>
</dbReference>
<keyword evidence="6" id="KW-1185">Reference proteome</keyword>
<dbReference type="SUPFAM" id="SSF55073">
    <property type="entry name" value="Nucleotide cyclase"/>
    <property type="match status" value="1"/>
</dbReference>
<feature type="domain" description="PAS" evidence="1">
    <location>
        <begin position="23"/>
        <end position="101"/>
    </location>
</feature>
<proteinExistence type="predicted"/>
<dbReference type="Gene3D" id="3.30.450.20">
    <property type="entry name" value="PAS domain"/>
    <property type="match status" value="2"/>
</dbReference>
<dbReference type="EMBL" id="CP098502">
    <property type="protein sequence ID" value="UTI62432.1"/>
    <property type="molecule type" value="Genomic_DNA"/>
</dbReference>
<dbReference type="Proteomes" id="UP001056035">
    <property type="component" value="Chromosome"/>
</dbReference>
<evidence type="ECO:0000313" key="6">
    <source>
        <dbReference type="Proteomes" id="UP001056035"/>
    </source>
</evidence>
<dbReference type="InterPro" id="IPR035919">
    <property type="entry name" value="EAL_sf"/>
</dbReference>
<dbReference type="SUPFAM" id="SSF141868">
    <property type="entry name" value="EAL domain-like"/>
    <property type="match status" value="1"/>
</dbReference>
<dbReference type="SMART" id="SM00267">
    <property type="entry name" value="GGDEF"/>
    <property type="match status" value="1"/>
</dbReference>
<dbReference type="Pfam" id="PF00563">
    <property type="entry name" value="EAL"/>
    <property type="match status" value="1"/>
</dbReference>
<evidence type="ECO:0000259" key="3">
    <source>
        <dbReference type="PROSITE" id="PS50883"/>
    </source>
</evidence>
<organism evidence="5 6">
    <name type="scientific">Paraconexibacter antarcticus</name>
    <dbReference type="NCBI Taxonomy" id="2949664"/>
    <lineage>
        <taxon>Bacteria</taxon>
        <taxon>Bacillati</taxon>
        <taxon>Actinomycetota</taxon>
        <taxon>Thermoleophilia</taxon>
        <taxon>Solirubrobacterales</taxon>
        <taxon>Paraconexibacteraceae</taxon>
        <taxon>Paraconexibacter</taxon>
    </lineage>
</organism>
<dbReference type="SMART" id="SM00086">
    <property type="entry name" value="PAC"/>
    <property type="match status" value="2"/>
</dbReference>
<sequence>MQRSLQPGPAGLNVTTAQPRPTAGALWRGLVEQIPAVTYLADFDRSATLRYVSPQIEDLLGYPPEAFLADPALWYACVHPEDVDRVRAEELRTFEAVLPFDCEFRMRHRDGHELTVWERDAIIRDASGRPTHTQGVLIDVTNVRRMRDELDAERRSAARYLEVAGTAILVLDRAGRVELLNRAGYELVGRPEGSLDGGDWYSAVHAPEDEPELRRWFTTAIADGRVPSLSESRVQRPDGELRTVSWTNRLMRDEHGEVTGFVASGSDVTERRAAAAQITHLANHDAVTGLPNRRLFNEHLGLALARARRAGRAVALLYLDLDDFKLVNDSLGHTAGDRLLVKVARRLRVRSRDADLLARHGGDEFLVLLSDLDPATAAEDAEQAAHGLLGALAAPFVVSGAEFHVGASIGISLWPADAGEAEALLRHADAAMYQAKRAGRNEVRTFDPDRSAPLERLSLTTRLRHAIAEEQLVLHWQPIVDPVTGALQALEALVRWHDPVRGLVMPADFVPFAEETGIIDRLGALVLQLVARQRARWQQADGFEPTVHVNVSPRELRNPAFADRLSRTLTAHGVDPATIVIEITESAAMQDPARVGPLLHALAATGVQIAIDDFGAGHSSLSRLVNLPVHVLKIDRSFLAKVPADPASAAVLQAVVGLAGALEMRAVAEGVETRAQREELVRLGCPLAQGFLLGRPGPAVAMRAHLQRAAS</sequence>
<dbReference type="InterPro" id="IPR000160">
    <property type="entry name" value="GGDEF_dom"/>
</dbReference>
<dbReference type="NCBIfam" id="TIGR00254">
    <property type="entry name" value="GGDEF"/>
    <property type="match status" value="1"/>
</dbReference>
<dbReference type="PROSITE" id="PS50887">
    <property type="entry name" value="GGDEF"/>
    <property type="match status" value="1"/>
</dbReference>
<evidence type="ECO:0000313" key="5">
    <source>
        <dbReference type="EMBL" id="UTI62432.1"/>
    </source>
</evidence>
<protein>
    <submittedName>
        <fullName evidence="5">EAL domain-containing protein</fullName>
    </submittedName>
</protein>
<dbReference type="PROSITE" id="PS50112">
    <property type="entry name" value="PAS"/>
    <property type="match status" value="2"/>
</dbReference>
<dbReference type="InterPro" id="IPR052155">
    <property type="entry name" value="Biofilm_reg_signaling"/>
</dbReference>
<feature type="domain" description="EAL" evidence="3">
    <location>
        <begin position="456"/>
        <end position="710"/>
    </location>
</feature>
<dbReference type="PROSITE" id="PS50113">
    <property type="entry name" value="PAC"/>
    <property type="match status" value="2"/>
</dbReference>
<dbReference type="Pfam" id="PF00990">
    <property type="entry name" value="GGDEF"/>
    <property type="match status" value="1"/>
</dbReference>
<dbReference type="SMART" id="SM00052">
    <property type="entry name" value="EAL"/>
    <property type="match status" value="1"/>
</dbReference>
<dbReference type="InterPro" id="IPR043128">
    <property type="entry name" value="Rev_trsase/Diguanyl_cyclase"/>
</dbReference>
<dbReference type="InterPro" id="IPR035965">
    <property type="entry name" value="PAS-like_dom_sf"/>
</dbReference>
<dbReference type="InterPro" id="IPR013655">
    <property type="entry name" value="PAS_fold_3"/>
</dbReference>
<dbReference type="SUPFAM" id="SSF55785">
    <property type="entry name" value="PYP-like sensor domain (PAS domain)"/>
    <property type="match status" value="2"/>
</dbReference>
<reference evidence="5 6" key="1">
    <citation type="submission" date="2022-06" db="EMBL/GenBank/DDBJ databases">
        <title>Paraconexibacter antarcticus.</title>
        <authorList>
            <person name="Kim C.S."/>
        </authorList>
    </citation>
    <scope>NUCLEOTIDE SEQUENCE [LARGE SCALE GENOMIC DNA]</scope>
    <source>
        <strain evidence="5 6">02-257</strain>
    </source>
</reference>
<dbReference type="NCBIfam" id="TIGR00229">
    <property type="entry name" value="sensory_box"/>
    <property type="match status" value="2"/>
</dbReference>
<gene>
    <name evidence="5" type="ORF">NBH00_13785</name>
</gene>
<accession>A0ABY5DNQ8</accession>
<dbReference type="InterPro" id="IPR013656">
    <property type="entry name" value="PAS_4"/>
</dbReference>
<dbReference type="InterPro" id="IPR000014">
    <property type="entry name" value="PAS"/>
</dbReference>
<dbReference type="Gene3D" id="3.30.70.270">
    <property type="match status" value="1"/>
</dbReference>
<feature type="domain" description="GGDEF" evidence="4">
    <location>
        <begin position="312"/>
        <end position="448"/>
    </location>
</feature>
<dbReference type="InterPro" id="IPR000700">
    <property type="entry name" value="PAS-assoc_C"/>
</dbReference>
<dbReference type="CDD" id="cd00130">
    <property type="entry name" value="PAS"/>
    <property type="match status" value="2"/>
</dbReference>
<dbReference type="Pfam" id="PF08448">
    <property type="entry name" value="PAS_4"/>
    <property type="match status" value="1"/>
</dbReference>
<dbReference type="InterPro" id="IPR029787">
    <property type="entry name" value="Nucleotide_cyclase"/>
</dbReference>
<evidence type="ECO:0000259" key="4">
    <source>
        <dbReference type="PROSITE" id="PS50887"/>
    </source>
</evidence>
<feature type="domain" description="PAC" evidence="2">
    <location>
        <begin position="100"/>
        <end position="152"/>
    </location>
</feature>
<dbReference type="SMART" id="SM00091">
    <property type="entry name" value="PAS"/>
    <property type="match status" value="2"/>
</dbReference>
<dbReference type="Gene3D" id="3.20.20.450">
    <property type="entry name" value="EAL domain"/>
    <property type="match status" value="1"/>
</dbReference>
<name>A0ABY5DNQ8_9ACTN</name>
<dbReference type="PANTHER" id="PTHR44757:SF2">
    <property type="entry name" value="BIOFILM ARCHITECTURE MAINTENANCE PROTEIN MBAA"/>
    <property type="match status" value="1"/>
</dbReference>
<feature type="domain" description="PAC" evidence="2">
    <location>
        <begin position="228"/>
        <end position="280"/>
    </location>
</feature>
<dbReference type="RefSeq" id="WP_254569170.1">
    <property type="nucleotide sequence ID" value="NZ_CP098502.1"/>
</dbReference>
<dbReference type="CDD" id="cd01948">
    <property type="entry name" value="EAL"/>
    <property type="match status" value="1"/>
</dbReference>
<dbReference type="InterPro" id="IPR001610">
    <property type="entry name" value="PAC"/>
</dbReference>
<dbReference type="CDD" id="cd01949">
    <property type="entry name" value="GGDEF"/>
    <property type="match status" value="1"/>
</dbReference>
<dbReference type="InterPro" id="IPR001633">
    <property type="entry name" value="EAL_dom"/>
</dbReference>
<feature type="domain" description="PAS" evidence="1">
    <location>
        <begin position="153"/>
        <end position="224"/>
    </location>
</feature>